<keyword evidence="9" id="KW-1185">Reference proteome</keyword>
<dbReference type="InterPro" id="IPR006665">
    <property type="entry name" value="OmpA-like"/>
</dbReference>
<feature type="domain" description="OmpA-like" evidence="7">
    <location>
        <begin position="78"/>
        <end position="200"/>
    </location>
</feature>
<comment type="subcellular location">
    <subcellularLocation>
        <location evidence="1">Cell outer membrane</location>
    </subcellularLocation>
</comment>
<keyword evidence="2 4" id="KW-0472">Membrane</keyword>
<dbReference type="EMBL" id="BPQP01000088">
    <property type="protein sequence ID" value="GJD97359.1"/>
    <property type="molecule type" value="Genomic_DNA"/>
</dbReference>
<organism evidence="8 9">
    <name type="scientific">Methylobacterium iners</name>
    <dbReference type="NCBI Taxonomy" id="418707"/>
    <lineage>
        <taxon>Bacteria</taxon>
        <taxon>Pseudomonadati</taxon>
        <taxon>Pseudomonadota</taxon>
        <taxon>Alphaproteobacteria</taxon>
        <taxon>Hyphomicrobiales</taxon>
        <taxon>Methylobacteriaceae</taxon>
        <taxon>Methylobacterium</taxon>
    </lineage>
</organism>
<dbReference type="InterPro" id="IPR050330">
    <property type="entry name" value="Bact_OuterMem_StrucFunc"/>
</dbReference>
<dbReference type="PANTHER" id="PTHR30329">
    <property type="entry name" value="STATOR ELEMENT OF FLAGELLAR MOTOR COMPLEX"/>
    <property type="match status" value="1"/>
</dbReference>
<dbReference type="PRINTS" id="PR01021">
    <property type="entry name" value="OMPADOMAIN"/>
</dbReference>
<feature type="signal peptide" evidence="6">
    <location>
        <begin position="1"/>
        <end position="22"/>
    </location>
</feature>
<sequence>MRSAALLLAFLAGVSGGVPVFAQDAPADPPEPDLRNLPKLRSSVLSFRVSPFTFRTSVFGFRTSGLVFRTTLLRTETAGQIEVVLPADVLFDFDKAEIRSAAADALRELAEIIRKQARGPITIQGYTDAKGGEAYNQKLSERRAAAVKTWLAKREGIAPGSLATQGFGARNPVAPNAKPDGADDPEGRQLNRRVTIIIRK</sequence>
<dbReference type="Proteomes" id="UP001055125">
    <property type="component" value="Unassembled WGS sequence"/>
</dbReference>
<dbReference type="PROSITE" id="PS51123">
    <property type="entry name" value="OMPA_2"/>
    <property type="match status" value="1"/>
</dbReference>
<evidence type="ECO:0000259" key="7">
    <source>
        <dbReference type="PROSITE" id="PS51123"/>
    </source>
</evidence>
<protein>
    <submittedName>
        <fullName evidence="8">Peptidoglycan-associated lipoprotein</fullName>
    </submittedName>
</protein>
<evidence type="ECO:0000313" key="9">
    <source>
        <dbReference type="Proteomes" id="UP001055125"/>
    </source>
</evidence>
<evidence type="ECO:0000256" key="3">
    <source>
        <dbReference type="ARBA" id="ARBA00023237"/>
    </source>
</evidence>
<feature type="chain" id="PRO_5046770813" evidence="6">
    <location>
        <begin position="23"/>
        <end position="200"/>
    </location>
</feature>
<evidence type="ECO:0000256" key="4">
    <source>
        <dbReference type="PROSITE-ProRule" id="PRU00473"/>
    </source>
</evidence>
<dbReference type="CDD" id="cd07185">
    <property type="entry name" value="OmpA_C-like"/>
    <property type="match status" value="1"/>
</dbReference>
<name>A0ABQ4S2P8_9HYPH</name>
<dbReference type="Pfam" id="PF00691">
    <property type="entry name" value="OmpA"/>
    <property type="match status" value="1"/>
</dbReference>
<evidence type="ECO:0000256" key="5">
    <source>
        <dbReference type="SAM" id="MobiDB-lite"/>
    </source>
</evidence>
<dbReference type="InterPro" id="IPR006664">
    <property type="entry name" value="OMP_bac"/>
</dbReference>
<dbReference type="Gene3D" id="3.30.1330.60">
    <property type="entry name" value="OmpA-like domain"/>
    <property type="match status" value="1"/>
</dbReference>
<accession>A0ABQ4S2P8</accession>
<keyword evidence="8" id="KW-0449">Lipoprotein</keyword>
<keyword evidence="3" id="KW-0998">Cell outer membrane</keyword>
<gene>
    <name evidence="8" type="primary">pal_7</name>
    <name evidence="8" type="ORF">OCOJLMKI_4588</name>
</gene>
<feature type="region of interest" description="Disordered" evidence="5">
    <location>
        <begin position="162"/>
        <end position="189"/>
    </location>
</feature>
<evidence type="ECO:0000256" key="2">
    <source>
        <dbReference type="ARBA" id="ARBA00023136"/>
    </source>
</evidence>
<dbReference type="PANTHER" id="PTHR30329:SF21">
    <property type="entry name" value="LIPOPROTEIN YIAD-RELATED"/>
    <property type="match status" value="1"/>
</dbReference>
<dbReference type="SUPFAM" id="SSF103088">
    <property type="entry name" value="OmpA-like"/>
    <property type="match status" value="1"/>
</dbReference>
<evidence type="ECO:0000313" key="8">
    <source>
        <dbReference type="EMBL" id="GJD97359.1"/>
    </source>
</evidence>
<reference evidence="8" key="2">
    <citation type="submission" date="2021-08" db="EMBL/GenBank/DDBJ databases">
        <authorList>
            <person name="Tani A."/>
            <person name="Ola A."/>
            <person name="Ogura Y."/>
            <person name="Katsura K."/>
            <person name="Hayashi T."/>
        </authorList>
    </citation>
    <scope>NUCLEOTIDE SEQUENCE</scope>
    <source>
        <strain evidence="8">DSM 19015</strain>
    </source>
</reference>
<reference evidence="8" key="1">
    <citation type="journal article" date="2021" name="Front. Microbiol.">
        <title>Comprehensive Comparative Genomics and Phenotyping of Methylobacterium Species.</title>
        <authorList>
            <person name="Alessa O."/>
            <person name="Ogura Y."/>
            <person name="Fujitani Y."/>
            <person name="Takami H."/>
            <person name="Hayashi T."/>
            <person name="Sahin N."/>
            <person name="Tani A."/>
        </authorList>
    </citation>
    <scope>NUCLEOTIDE SEQUENCE</scope>
    <source>
        <strain evidence="8">DSM 19015</strain>
    </source>
</reference>
<evidence type="ECO:0000256" key="6">
    <source>
        <dbReference type="SAM" id="SignalP"/>
    </source>
</evidence>
<proteinExistence type="predicted"/>
<dbReference type="PROSITE" id="PS01068">
    <property type="entry name" value="OMPA_1"/>
    <property type="match status" value="1"/>
</dbReference>
<comment type="caution">
    <text evidence="8">The sequence shown here is derived from an EMBL/GenBank/DDBJ whole genome shotgun (WGS) entry which is preliminary data.</text>
</comment>
<dbReference type="InterPro" id="IPR006690">
    <property type="entry name" value="OMPA-like_CS"/>
</dbReference>
<evidence type="ECO:0000256" key="1">
    <source>
        <dbReference type="ARBA" id="ARBA00004442"/>
    </source>
</evidence>
<keyword evidence="6" id="KW-0732">Signal</keyword>
<dbReference type="RefSeq" id="WP_238246428.1">
    <property type="nucleotide sequence ID" value="NZ_BPQP01000088.1"/>
</dbReference>
<dbReference type="InterPro" id="IPR036737">
    <property type="entry name" value="OmpA-like_sf"/>
</dbReference>